<dbReference type="InterPro" id="IPR006634">
    <property type="entry name" value="TLC-dom"/>
</dbReference>
<dbReference type="OrthoDB" id="10266980at2759"/>
<dbReference type="STRING" id="590646.G3AZD2"/>
<dbReference type="GO" id="GO:0055088">
    <property type="term" value="P:lipid homeostasis"/>
    <property type="evidence" value="ECO:0007669"/>
    <property type="project" value="TreeGrafter"/>
</dbReference>
<dbReference type="GO" id="GO:0016020">
    <property type="term" value="C:membrane"/>
    <property type="evidence" value="ECO:0007669"/>
    <property type="project" value="UniProtKB-SubCell"/>
</dbReference>
<dbReference type="PANTHER" id="PTHR13439:SF0">
    <property type="entry name" value="TOPOISOMERASE I DAMAGE AFFECTED PROTEIN 4"/>
    <property type="match status" value="1"/>
</dbReference>
<keyword evidence="3 6" id="KW-1133">Transmembrane helix</keyword>
<name>G3AZD2_CANTC</name>
<feature type="transmembrane region" description="Helical" evidence="6">
    <location>
        <begin position="112"/>
        <end position="129"/>
    </location>
</feature>
<dbReference type="AlphaFoldDB" id="G3AZD2"/>
<accession>G3AZD2</accession>
<keyword evidence="9" id="KW-1185">Reference proteome</keyword>
<dbReference type="GO" id="GO:0005783">
    <property type="term" value="C:endoplasmic reticulum"/>
    <property type="evidence" value="ECO:0007669"/>
    <property type="project" value="TreeGrafter"/>
</dbReference>
<organism evidence="9">
    <name type="scientific">Candida tenuis (strain ATCC 10573 / BCRC 21748 / CBS 615 / JCM 9827 / NBRC 10315 / NRRL Y-1498 / VKM Y-70)</name>
    <name type="common">Yeast</name>
    <name type="synonym">Yamadazyma tenuis</name>
    <dbReference type="NCBI Taxonomy" id="590646"/>
    <lineage>
        <taxon>Eukaryota</taxon>
        <taxon>Fungi</taxon>
        <taxon>Dikarya</taxon>
        <taxon>Ascomycota</taxon>
        <taxon>Saccharomycotina</taxon>
        <taxon>Pichiomycetes</taxon>
        <taxon>Debaryomycetaceae</taxon>
        <taxon>Yamadazyma</taxon>
    </lineage>
</organism>
<evidence type="ECO:0000256" key="2">
    <source>
        <dbReference type="ARBA" id="ARBA00022692"/>
    </source>
</evidence>
<feature type="transmembrane region" description="Helical" evidence="6">
    <location>
        <begin position="35"/>
        <end position="53"/>
    </location>
</feature>
<feature type="transmembrane region" description="Helical" evidence="6">
    <location>
        <begin position="166"/>
        <end position="186"/>
    </location>
</feature>
<dbReference type="Proteomes" id="UP000000707">
    <property type="component" value="Unassembled WGS sequence"/>
</dbReference>
<gene>
    <name evidence="8" type="ORF">CANTEDRAFT_112927</name>
</gene>
<comment type="subcellular location">
    <subcellularLocation>
        <location evidence="1">Membrane</location>
        <topology evidence="1">Multi-pass membrane protein</topology>
    </subcellularLocation>
</comment>
<dbReference type="RefSeq" id="XP_006684874.1">
    <property type="nucleotide sequence ID" value="XM_006684811.1"/>
</dbReference>
<feature type="transmembrane region" description="Helical" evidence="6">
    <location>
        <begin position="74"/>
        <end position="92"/>
    </location>
</feature>
<evidence type="ECO:0000256" key="5">
    <source>
        <dbReference type="PROSITE-ProRule" id="PRU00205"/>
    </source>
</evidence>
<dbReference type="eggNOG" id="KOG4561">
    <property type="taxonomic scope" value="Eukaryota"/>
</dbReference>
<dbReference type="PANTHER" id="PTHR13439">
    <property type="entry name" value="CT120 PROTEIN"/>
    <property type="match status" value="1"/>
</dbReference>
<dbReference type="HOGENOM" id="CLU_034597_0_1_1"/>
<feature type="domain" description="TLC" evidence="7">
    <location>
        <begin position="67"/>
        <end position="271"/>
    </location>
</feature>
<dbReference type="GeneID" id="18246738"/>
<feature type="transmembrane region" description="Helical" evidence="6">
    <location>
        <begin position="141"/>
        <end position="160"/>
    </location>
</feature>
<dbReference type="Pfam" id="PF03798">
    <property type="entry name" value="TRAM_LAG1_CLN8"/>
    <property type="match status" value="1"/>
</dbReference>
<evidence type="ECO:0000313" key="9">
    <source>
        <dbReference type="Proteomes" id="UP000000707"/>
    </source>
</evidence>
<evidence type="ECO:0000256" key="4">
    <source>
        <dbReference type="ARBA" id="ARBA00023136"/>
    </source>
</evidence>
<keyword evidence="2 5" id="KW-0812">Transmembrane</keyword>
<keyword evidence="4 5" id="KW-0472">Membrane</keyword>
<dbReference type="PROSITE" id="PS50922">
    <property type="entry name" value="TLC"/>
    <property type="match status" value="1"/>
</dbReference>
<feature type="transmembrane region" description="Helical" evidence="6">
    <location>
        <begin position="240"/>
        <end position="260"/>
    </location>
</feature>
<evidence type="ECO:0000256" key="1">
    <source>
        <dbReference type="ARBA" id="ARBA00004141"/>
    </source>
</evidence>
<dbReference type="KEGG" id="cten:18246738"/>
<dbReference type="InterPro" id="IPR050846">
    <property type="entry name" value="TLCD"/>
</dbReference>
<feature type="transmembrane region" description="Helical" evidence="6">
    <location>
        <begin position="198"/>
        <end position="220"/>
    </location>
</feature>
<dbReference type="EMBL" id="GL996512">
    <property type="protein sequence ID" value="EGV66300.1"/>
    <property type="molecule type" value="Genomic_DNA"/>
</dbReference>
<evidence type="ECO:0000313" key="8">
    <source>
        <dbReference type="EMBL" id="EGV66300.1"/>
    </source>
</evidence>
<evidence type="ECO:0000259" key="7">
    <source>
        <dbReference type="PROSITE" id="PS50922"/>
    </source>
</evidence>
<protein>
    <recommendedName>
        <fullName evidence="7">TLC domain-containing protein</fullName>
    </recommendedName>
</protein>
<sequence length="288" mass="33153">MSSWLPTPYEDPFLKYRPFPKELSTNHYANHWHEILFMVVFYFTIQKISPYISKKYFGSHYTSLSKRTQIDFDIHVVSMVQCVVSLGSILPMWNNQFSLNRVNDTVGSVYGYYPYGGLVASLAIAYFIWDTYVCLRHFSSFGFGFLFHGVAALFVFGSTLQPFCMSWVPSFLLFEASTPFVNVNWFSSRLPGIVPEKIVVVNGILLLISFFSVRILWGFYAMSLVATDLYRTWGMNHWVFPVGLVVINLSLDALNVYWFYKMLRIAAKKIRGTKSPKSLAKEAAEKID</sequence>
<proteinExistence type="predicted"/>
<reference evidence="8 9" key="1">
    <citation type="journal article" date="2011" name="Proc. Natl. Acad. Sci. U.S.A.">
        <title>Comparative genomics of xylose-fermenting fungi for enhanced biofuel production.</title>
        <authorList>
            <person name="Wohlbach D.J."/>
            <person name="Kuo A."/>
            <person name="Sato T.K."/>
            <person name="Potts K.M."/>
            <person name="Salamov A.A."/>
            <person name="LaButti K.M."/>
            <person name="Sun H."/>
            <person name="Clum A."/>
            <person name="Pangilinan J.L."/>
            <person name="Lindquist E.A."/>
            <person name="Lucas S."/>
            <person name="Lapidus A."/>
            <person name="Jin M."/>
            <person name="Gunawan C."/>
            <person name="Balan V."/>
            <person name="Dale B.E."/>
            <person name="Jeffries T.W."/>
            <person name="Zinkel R."/>
            <person name="Barry K.W."/>
            <person name="Grigoriev I.V."/>
            <person name="Gasch A.P."/>
        </authorList>
    </citation>
    <scope>NUCLEOTIDE SEQUENCE [LARGE SCALE GENOMIC DNA]</scope>
    <source>
        <strain evidence="9">ATCC 10573 / BCRC 21748 / CBS 615 / JCM 9827 / NBRC 10315 / NRRL Y-1498 / VKM Y-70</strain>
    </source>
</reference>
<evidence type="ECO:0000256" key="6">
    <source>
        <dbReference type="SAM" id="Phobius"/>
    </source>
</evidence>
<dbReference type="SMART" id="SM00724">
    <property type="entry name" value="TLC"/>
    <property type="match status" value="1"/>
</dbReference>
<evidence type="ECO:0000256" key="3">
    <source>
        <dbReference type="ARBA" id="ARBA00022989"/>
    </source>
</evidence>